<dbReference type="Pfam" id="PF24175">
    <property type="entry name" value="SU10_adaptor"/>
    <property type="match status" value="1"/>
</dbReference>
<evidence type="ECO:0000313" key="3">
    <source>
        <dbReference type="EMBL" id="CAB4180759.1"/>
    </source>
</evidence>
<evidence type="ECO:0000313" key="2">
    <source>
        <dbReference type="EMBL" id="CAB4169189.1"/>
    </source>
</evidence>
<dbReference type="EMBL" id="LR797004">
    <property type="protein sequence ID" value="CAB4180759.1"/>
    <property type="molecule type" value="Genomic_DNA"/>
</dbReference>
<organism evidence="3">
    <name type="scientific">uncultured Caudovirales phage</name>
    <dbReference type="NCBI Taxonomy" id="2100421"/>
    <lineage>
        <taxon>Viruses</taxon>
        <taxon>Duplodnaviria</taxon>
        <taxon>Heunggongvirae</taxon>
        <taxon>Uroviricota</taxon>
        <taxon>Caudoviricetes</taxon>
        <taxon>Peduoviridae</taxon>
        <taxon>Maltschvirus</taxon>
        <taxon>Maltschvirus maltsch</taxon>
    </lineage>
</organism>
<dbReference type="InterPro" id="IPR056209">
    <property type="entry name" value="SU10_adaptor"/>
</dbReference>
<evidence type="ECO:0000313" key="5">
    <source>
        <dbReference type="EMBL" id="CAB4221896.1"/>
    </source>
</evidence>
<sequence length="229" mass="25855">MTYLEMCQRLMVEASISGTMSTVAGNAGLMGKAVGWINTAYVDIQNLHQDWEWMRREARLNTVAATREYAYTSFTDSSVAISRFRRWVPETFSYWLSSTGQSGEGFMDEVDYAVWRRAYDFGSRATQQGAPINYAVKPNKSIAIYPVPDAVYVVRGDYYRSAVNLTLDADTPEFHSDYHMAIVWAALMLYGEERSAPECYAQGISHYNEVISKLERDQLPGIQFGGPLA</sequence>
<evidence type="ECO:0000313" key="1">
    <source>
        <dbReference type="EMBL" id="CAB4145023.1"/>
    </source>
</evidence>
<gene>
    <name evidence="3" type="ORF">UFOVP1053_19</name>
    <name evidence="4" type="ORF">UFOVP1297_54</name>
    <name evidence="5" type="ORF">UFOVP1647_32</name>
    <name evidence="1" type="ORF">UFOVP472_19</name>
    <name evidence="2" type="ORF">UFOVP891_48</name>
</gene>
<dbReference type="EMBL" id="LR796839">
    <property type="protein sequence ID" value="CAB4169189.1"/>
    <property type="molecule type" value="Genomic_DNA"/>
</dbReference>
<proteinExistence type="predicted"/>
<reference evidence="3" key="1">
    <citation type="submission" date="2020-05" db="EMBL/GenBank/DDBJ databases">
        <authorList>
            <person name="Chiriac C."/>
            <person name="Salcher M."/>
            <person name="Ghai R."/>
            <person name="Kavagutti S V."/>
        </authorList>
    </citation>
    <scope>NUCLEOTIDE SEQUENCE</scope>
</reference>
<evidence type="ECO:0000313" key="4">
    <source>
        <dbReference type="EMBL" id="CAB4196064.1"/>
    </source>
</evidence>
<dbReference type="EMBL" id="LR796442">
    <property type="protein sequence ID" value="CAB4145023.1"/>
    <property type="molecule type" value="Genomic_DNA"/>
</dbReference>
<accession>A0A6J5Q900</accession>
<dbReference type="EMBL" id="LR797237">
    <property type="protein sequence ID" value="CAB4196064.1"/>
    <property type="molecule type" value="Genomic_DNA"/>
</dbReference>
<protein>
    <submittedName>
        <fullName evidence="3">Uncharacterized protein</fullName>
    </submittedName>
</protein>
<name>A0A6J5Q900_9CAUD</name>
<dbReference type="EMBL" id="LR797507">
    <property type="protein sequence ID" value="CAB4221896.1"/>
    <property type="molecule type" value="Genomic_DNA"/>
</dbReference>